<dbReference type="EMBL" id="MPRL01000028">
    <property type="protein sequence ID" value="OOZ40286.1"/>
    <property type="molecule type" value="Genomic_DNA"/>
</dbReference>
<evidence type="ECO:0000313" key="2">
    <source>
        <dbReference type="Proteomes" id="UP000191110"/>
    </source>
</evidence>
<organism evidence="1 2">
    <name type="scientific">Solemya pervernicosa gill symbiont</name>
    <dbReference type="NCBI Taxonomy" id="642797"/>
    <lineage>
        <taxon>Bacteria</taxon>
        <taxon>Pseudomonadati</taxon>
        <taxon>Pseudomonadota</taxon>
        <taxon>Gammaproteobacteria</taxon>
        <taxon>sulfur-oxidizing symbionts</taxon>
    </lineage>
</organism>
<comment type="caution">
    <text evidence="1">The sequence shown here is derived from an EMBL/GenBank/DDBJ whole genome shotgun (WGS) entry which is preliminary data.</text>
</comment>
<dbReference type="InterPro" id="IPR027417">
    <property type="entry name" value="P-loop_NTPase"/>
</dbReference>
<sequence length="184" mass="20353">MLVGGNGAGKSTFYKHYLEPLGLPFINADILARMAYPDAPEAHSYDAAKIAEQMRNELLLSGDSFCYETVYSHPSKVDFVAQAKALGYEVIMVVVHLQSDELNRARVAERVSEGGHFVPNDKVNSRIPRTLKHIKISIPLCDRVQVYDNSSTESPFIPVFSVTDGTVEPLVSPLPDWAEVMLSD</sequence>
<dbReference type="PANTHER" id="PTHR39206:SF1">
    <property type="entry name" value="SLL8004 PROTEIN"/>
    <property type="match status" value="1"/>
</dbReference>
<gene>
    <name evidence="1" type="ORF">BOW53_08235</name>
</gene>
<dbReference type="PANTHER" id="PTHR39206">
    <property type="entry name" value="SLL8004 PROTEIN"/>
    <property type="match status" value="1"/>
</dbReference>
<keyword evidence="2" id="KW-1185">Reference proteome</keyword>
<dbReference type="Proteomes" id="UP000191110">
    <property type="component" value="Unassembled WGS sequence"/>
</dbReference>
<dbReference type="Pfam" id="PF13671">
    <property type="entry name" value="AAA_33"/>
    <property type="match status" value="1"/>
</dbReference>
<proteinExistence type="predicted"/>
<evidence type="ECO:0008006" key="3">
    <source>
        <dbReference type="Google" id="ProtNLM"/>
    </source>
</evidence>
<dbReference type="Gene3D" id="3.40.50.300">
    <property type="entry name" value="P-loop containing nucleotide triphosphate hydrolases"/>
    <property type="match status" value="1"/>
</dbReference>
<dbReference type="OrthoDB" id="9791543at2"/>
<accession>A0A1T2L5R6</accession>
<evidence type="ECO:0000313" key="1">
    <source>
        <dbReference type="EMBL" id="OOZ40286.1"/>
    </source>
</evidence>
<name>A0A1T2L5R6_9GAMM</name>
<protein>
    <recommendedName>
        <fullName evidence="3">UDP-N-acetylglucosamine kinase</fullName>
    </recommendedName>
</protein>
<reference evidence="1 2" key="1">
    <citation type="submission" date="2016-11" db="EMBL/GenBank/DDBJ databases">
        <title>Mixed transmission modes and dynamic genome evolution in an obligate animal-bacterial symbiosis.</title>
        <authorList>
            <person name="Russell S.L."/>
            <person name="Corbett-Detig R.B."/>
            <person name="Cavanaugh C.M."/>
        </authorList>
    </citation>
    <scope>NUCLEOTIDE SEQUENCE [LARGE SCALE GENOMIC DNA]</scope>
    <source>
        <strain evidence="1">Sveles-Q1</strain>
    </source>
</reference>
<dbReference type="AlphaFoldDB" id="A0A1T2L5R6"/>
<dbReference type="SUPFAM" id="SSF52540">
    <property type="entry name" value="P-loop containing nucleoside triphosphate hydrolases"/>
    <property type="match status" value="1"/>
</dbReference>